<proteinExistence type="predicted"/>
<reference evidence="1" key="1">
    <citation type="journal article" date="2015" name="Nature">
        <title>Complex archaea that bridge the gap between prokaryotes and eukaryotes.</title>
        <authorList>
            <person name="Spang A."/>
            <person name="Saw J.H."/>
            <person name="Jorgensen S.L."/>
            <person name="Zaremba-Niedzwiedzka K."/>
            <person name="Martijn J."/>
            <person name="Lind A.E."/>
            <person name="van Eijk R."/>
            <person name="Schleper C."/>
            <person name="Guy L."/>
            <person name="Ettema T.J."/>
        </authorList>
    </citation>
    <scope>NUCLEOTIDE SEQUENCE</scope>
</reference>
<comment type="caution">
    <text evidence="1">The sequence shown here is derived from an EMBL/GenBank/DDBJ whole genome shotgun (WGS) entry which is preliminary data.</text>
</comment>
<gene>
    <name evidence="1" type="ORF">LCGC14_1712770</name>
</gene>
<name>A0A0F9HF44_9ZZZZ</name>
<evidence type="ECO:0000313" key="1">
    <source>
        <dbReference type="EMBL" id="KKM13777.1"/>
    </source>
</evidence>
<dbReference type="AlphaFoldDB" id="A0A0F9HF44"/>
<organism evidence="1">
    <name type="scientific">marine sediment metagenome</name>
    <dbReference type="NCBI Taxonomy" id="412755"/>
    <lineage>
        <taxon>unclassified sequences</taxon>
        <taxon>metagenomes</taxon>
        <taxon>ecological metagenomes</taxon>
    </lineage>
</organism>
<protein>
    <submittedName>
        <fullName evidence="1">Uncharacterized protein</fullName>
    </submittedName>
</protein>
<dbReference type="EMBL" id="LAZR01015301">
    <property type="protein sequence ID" value="KKM13777.1"/>
    <property type="molecule type" value="Genomic_DNA"/>
</dbReference>
<sequence>MEVHLVVVRMKKITILGIVIFLLFPIVYSLSSCLEIQSPGVDCVVLTPVIDCSTYDLYNSSLDLTIDDGTMSQVGSTGIYNFTFNQSDSGVHKVILCDNTTATIQVANYSNKDIFDDLQTVLEGDGNWITNLVKKVWAHLVGYEDPSGDSLNASDSLKTIAENTEAGGY</sequence>
<accession>A0A0F9HF44</accession>